<dbReference type="EMBL" id="FNVD01000002">
    <property type="protein sequence ID" value="SEF61238.1"/>
    <property type="molecule type" value="Genomic_DNA"/>
</dbReference>
<dbReference type="CDD" id="cd04186">
    <property type="entry name" value="GT_2_like_c"/>
    <property type="match status" value="1"/>
</dbReference>
<gene>
    <name evidence="2" type="ORF">SAMN05421751_102234</name>
</gene>
<dbReference type="Pfam" id="PF13641">
    <property type="entry name" value="Glyco_tranf_2_3"/>
    <property type="match status" value="1"/>
</dbReference>
<keyword evidence="3" id="KW-1185">Reference proteome</keyword>
<dbReference type="Gene3D" id="3.90.550.10">
    <property type="entry name" value="Spore Coat Polysaccharide Biosynthesis Protein SpsA, Chain A"/>
    <property type="match status" value="1"/>
</dbReference>
<dbReference type="SUPFAM" id="SSF53448">
    <property type="entry name" value="Nucleotide-diphospho-sugar transferases"/>
    <property type="match status" value="1"/>
</dbReference>
<dbReference type="PANTHER" id="PTHR43179">
    <property type="entry name" value="RHAMNOSYLTRANSFERASE WBBL"/>
    <property type="match status" value="1"/>
</dbReference>
<dbReference type="AlphaFoldDB" id="A0A1H5TGB5"/>
<evidence type="ECO:0008006" key="4">
    <source>
        <dbReference type="Google" id="ProtNLM"/>
    </source>
</evidence>
<dbReference type="InterPro" id="IPR029044">
    <property type="entry name" value="Nucleotide-diphossugar_trans"/>
</dbReference>
<protein>
    <recommendedName>
        <fullName evidence="4">Glycosyltransferase 2-like domain-containing protein</fullName>
    </recommendedName>
</protein>
<dbReference type="Proteomes" id="UP000236742">
    <property type="component" value="Unassembled WGS sequence"/>
</dbReference>
<feature type="transmembrane region" description="Helical" evidence="1">
    <location>
        <begin position="271"/>
        <end position="289"/>
    </location>
</feature>
<reference evidence="2 3" key="1">
    <citation type="submission" date="2016-10" db="EMBL/GenBank/DDBJ databases">
        <authorList>
            <person name="de Groot N.N."/>
        </authorList>
    </citation>
    <scope>NUCLEOTIDE SEQUENCE [LARGE SCALE GENOMIC DNA]</scope>
    <source>
        <strain evidence="2 3">DSM 23413</strain>
    </source>
</reference>
<evidence type="ECO:0000313" key="3">
    <source>
        <dbReference type="Proteomes" id="UP000236742"/>
    </source>
</evidence>
<dbReference type="OrthoDB" id="9771846at2"/>
<evidence type="ECO:0000256" key="1">
    <source>
        <dbReference type="SAM" id="Phobius"/>
    </source>
</evidence>
<keyword evidence="1" id="KW-0472">Membrane</keyword>
<evidence type="ECO:0000313" key="2">
    <source>
        <dbReference type="EMBL" id="SEF61238.1"/>
    </source>
</evidence>
<organism evidence="2 3">
    <name type="scientific">Jhaorihella thermophila</name>
    <dbReference type="NCBI Taxonomy" id="488547"/>
    <lineage>
        <taxon>Bacteria</taxon>
        <taxon>Pseudomonadati</taxon>
        <taxon>Pseudomonadota</taxon>
        <taxon>Alphaproteobacteria</taxon>
        <taxon>Rhodobacterales</taxon>
        <taxon>Paracoccaceae</taxon>
        <taxon>Jhaorihella</taxon>
    </lineage>
</organism>
<dbReference type="RefSeq" id="WP_104006880.1">
    <property type="nucleotide sequence ID" value="NZ_FNVD01000002.1"/>
</dbReference>
<keyword evidence="1" id="KW-0812">Transmembrane</keyword>
<dbReference type="PANTHER" id="PTHR43179:SF7">
    <property type="entry name" value="RHAMNOSYLTRANSFERASE WBBL"/>
    <property type="match status" value="1"/>
</dbReference>
<sequence length="336" mass="36978">MTDPAILTIIVNWRTPGMTLKAAELALRAMKGLRGGIVIVDNNSGDGSFEHLSRAVAERGWDAEARVRVVQSGRNGGFGAGVNFGIRTGLASGEEPDFYYLLNSDAFPERDAIRVLCDFLLATPEAGFAGSFVRGADGEPHRTAFRFPSIASEFENGAMTGAISRMLERSVVAMPIPQGRGRVDWTAGASLMIRREVLDQVGTFDEAYFLYFEETDLCLRAARAGWSCYYVPESRVVHVGSVSTGLKSAERTPQYWFDSRLYYFIKNHGRLYATAATLAWIAGAGIWTVNRTLTRKPDRHRKGHMADLVSHALRQVIGRRGDGRGPARGALVEDRK</sequence>
<accession>A0A1H5TGB5</accession>
<keyword evidence="1" id="KW-1133">Transmembrane helix</keyword>
<name>A0A1H5TGB5_9RHOB</name>
<proteinExistence type="predicted"/>